<feature type="domain" description="RecA family profile 1" evidence="6">
    <location>
        <begin position="36"/>
        <end position="71"/>
    </location>
</feature>
<dbReference type="EMBL" id="VIGC01000019">
    <property type="protein sequence ID" value="TQE94827.1"/>
    <property type="molecule type" value="Genomic_DNA"/>
</dbReference>
<sequence length="71" mass="7472">MSTDGRQKALETTLAGLNKRFGEGVVMRLGEAKRLQVEVIPTGSLSLDIALGVGGMPRGRIVEIYGPESSG</sequence>
<dbReference type="InterPro" id="IPR027417">
    <property type="entry name" value="P-loop_NTPase"/>
</dbReference>
<organism evidence="7 8">
    <name type="scientific">Litorilinea aerophila</name>
    <dbReference type="NCBI Taxonomy" id="1204385"/>
    <lineage>
        <taxon>Bacteria</taxon>
        <taxon>Bacillati</taxon>
        <taxon>Chloroflexota</taxon>
        <taxon>Caldilineae</taxon>
        <taxon>Caldilineales</taxon>
        <taxon>Caldilineaceae</taxon>
        <taxon>Litorilinea</taxon>
    </lineage>
</organism>
<dbReference type="GO" id="GO:0005524">
    <property type="term" value="F:ATP binding"/>
    <property type="evidence" value="ECO:0007669"/>
    <property type="project" value="UniProtKB-KW"/>
</dbReference>
<dbReference type="GO" id="GO:0006281">
    <property type="term" value="P:DNA repair"/>
    <property type="evidence" value="ECO:0007669"/>
    <property type="project" value="InterPro"/>
</dbReference>
<dbReference type="PANTHER" id="PTHR45900">
    <property type="entry name" value="RECA"/>
    <property type="match status" value="1"/>
</dbReference>
<dbReference type="GO" id="GO:0006310">
    <property type="term" value="P:DNA recombination"/>
    <property type="evidence" value="ECO:0007669"/>
    <property type="project" value="UniProtKB-KW"/>
</dbReference>
<evidence type="ECO:0000256" key="1">
    <source>
        <dbReference type="ARBA" id="ARBA00009391"/>
    </source>
</evidence>
<proteinExistence type="inferred from homology"/>
<protein>
    <recommendedName>
        <fullName evidence="2">Protein RecA</fullName>
    </recommendedName>
</protein>
<dbReference type="InterPro" id="IPR013765">
    <property type="entry name" value="DNA_recomb/repair_RecA"/>
</dbReference>
<dbReference type="InParanoid" id="A0A540VDK7"/>
<keyword evidence="5" id="KW-0233">DNA recombination</keyword>
<keyword evidence="8" id="KW-1185">Reference proteome</keyword>
<evidence type="ECO:0000256" key="3">
    <source>
        <dbReference type="ARBA" id="ARBA00022741"/>
    </source>
</evidence>
<evidence type="ECO:0000313" key="7">
    <source>
        <dbReference type="EMBL" id="TQE94827.1"/>
    </source>
</evidence>
<dbReference type="InterPro" id="IPR049428">
    <property type="entry name" value="RecA-like_N"/>
</dbReference>
<keyword evidence="3" id="KW-0547">Nucleotide-binding</keyword>
<dbReference type="PROSITE" id="PS50162">
    <property type="entry name" value="RECA_2"/>
    <property type="match status" value="1"/>
</dbReference>
<dbReference type="AlphaFoldDB" id="A0A540VDK7"/>
<evidence type="ECO:0000256" key="2">
    <source>
        <dbReference type="ARBA" id="ARBA00015553"/>
    </source>
</evidence>
<name>A0A540VDK7_9CHLR</name>
<dbReference type="InterPro" id="IPR020588">
    <property type="entry name" value="RecA_ATP-bd"/>
</dbReference>
<dbReference type="PANTHER" id="PTHR45900:SF1">
    <property type="entry name" value="MITOCHONDRIAL DNA REPAIR PROTEIN RECA HOMOLOG-RELATED"/>
    <property type="match status" value="1"/>
</dbReference>
<comment type="caution">
    <text evidence="7">The sequence shown here is derived from an EMBL/GenBank/DDBJ whole genome shotgun (WGS) entry which is preliminary data.</text>
</comment>
<evidence type="ECO:0000256" key="5">
    <source>
        <dbReference type="ARBA" id="ARBA00023172"/>
    </source>
</evidence>
<evidence type="ECO:0000256" key="4">
    <source>
        <dbReference type="ARBA" id="ARBA00022840"/>
    </source>
</evidence>
<dbReference type="Gene3D" id="3.40.50.300">
    <property type="entry name" value="P-loop containing nucleotide triphosphate hydrolases"/>
    <property type="match status" value="1"/>
</dbReference>
<gene>
    <name evidence="7" type="ORF">FKZ61_14500</name>
</gene>
<dbReference type="GO" id="GO:0003697">
    <property type="term" value="F:single-stranded DNA binding"/>
    <property type="evidence" value="ECO:0007669"/>
    <property type="project" value="InterPro"/>
</dbReference>
<evidence type="ECO:0000259" key="6">
    <source>
        <dbReference type="PROSITE" id="PS50162"/>
    </source>
</evidence>
<dbReference type="GO" id="GO:0005829">
    <property type="term" value="C:cytosol"/>
    <property type="evidence" value="ECO:0007669"/>
    <property type="project" value="TreeGrafter"/>
</dbReference>
<dbReference type="Proteomes" id="UP000317371">
    <property type="component" value="Unassembled WGS sequence"/>
</dbReference>
<dbReference type="SUPFAM" id="SSF52540">
    <property type="entry name" value="P-loop containing nucleoside triphosphate hydrolases"/>
    <property type="match status" value="1"/>
</dbReference>
<keyword evidence="4" id="KW-0067">ATP-binding</keyword>
<reference evidence="7 8" key="1">
    <citation type="submission" date="2019-06" db="EMBL/GenBank/DDBJ databases">
        <title>Genome sequence of Litorilinea aerophila BAA-2444.</title>
        <authorList>
            <person name="Maclea K.S."/>
            <person name="Maurais E.G."/>
            <person name="Iannazzi L.C."/>
        </authorList>
    </citation>
    <scope>NUCLEOTIDE SEQUENCE [LARGE SCALE GENOMIC DNA]</scope>
    <source>
        <strain evidence="7 8">ATCC BAA-2444</strain>
    </source>
</reference>
<comment type="similarity">
    <text evidence="1">Belongs to the RecA family.</text>
</comment>
<dbReference type="Pfam" id="PF00154">
    <property type="entry name" value="RecA_N"/>
    <property type="match status" value="1"/>
</dbReference>
<evidence type="ECO:0000313" key="8">
    <source>
        <dbReference type="Proteomes" id="UP000317371"/>
    </source>
</evidence>
<dbReference type="GO" id="GO:0140664">
    <property type="term" value="F:ATP-dependent DNA damage sensor activity"/>
    <property type="evidence" value="ECO:0007669"/>
    <property type="project" value="InterPro"/>
</dbReference>
<feature type="non-terminal residue" evidence="7">
    <location>
        <position position="71"/>
    </location>
</feature>
<accession>A0A540VDK7</accession>